<evidence type="ECO:0000313" key="1">
    <source>
        <dbReference type="EMBL" id="RZC40491.1"/>
    </source>
</evidence>
<comment type="caution">
    <text evidence="1">The sequence shown here is derived from an EMBL/GenBank/DDBJ whole genome shotgun (WGS) entry which is preliminary data.</text>
</comment>
<gene>
    <name evidence="1" type="ORF">BDFB_008863</name>
</gene>
<organism evidence="1 2">
    <name type="scientific">Asbolus verrucosus</name>
    <name type="common">Desert ironclad beetle</name>
    <dbReference type="NCBI Taxonomy" id="1661398"/>
    <lineage>
        <taxon>Eukaryota</taxon>
        <taxon>Metazoa</taxon>
        <taxon>Ecdysozoa</taxon>
        <taxon>Arthropoda</taxon>
        <taxon>Hexapoda</taxon>
        <taxon>Insecta</taxon>
        <taxon>Pterygota</taxon>
        <taxon>Neoptera</taxon>
        <taxon>Endopterygota</taxon>
        <taxon>Coleoptera</taxon>
        <taxon>Polyphaga</taxon>
        <taxon>Cucujiformia</taxon>
        <taxon>Tenebrionidae</taxon>
        <taxon>Pimeliinae</taxon>
        <taxon>Asbolus</taxon>
    </lineage>
</organism>
<evidence type="ECO:0008006" key="3">
    <source>
        <dbReference type="Google" id="ProtNLM"/>
    </source>
</evidence>
<protein>
    <recommendedName>
        <fullName evidence="3">DDE 3 domain containing protein</fullName>
    </recommendedName>
</protein>
<proteinExistence type="predicted"/>
<dbReference type="EMBL" id="QDEB01025721">
    <property type="protein sequence ID" value="RZC40491.1"/>
    <property type="molecule type" value="Genomic_DNA"/>
</dbReference>
<keyword evidence="2" id="KW-1185">Reference proteome</keyword>
<feature type="non-terminal residue" evidence="1">
    <location>
        <position position="1"/>
    </location>
</feature>
<name>A0A482W5T8_ASBVE</name>
<evidence type="ECO:0000313" key="2">
    <source>
        <dbReference type="Proteomes" id="UP000292052"/>
    </source>
</evidence>
<dbReference type="OrthoDB" id="10040454at2759"/>
<dbReference type="Proteomes" id="UP000292052">
    <property type="component" value="Unassembled WGS sequence"/>
</dbReference>
<feature type="non-terminal residue" evidence="1">
    <location>
        <position position="98"/>
    </location>
</feature>
<reference evidence="1 2" key="1">
    <citation type="submission" date="2017-03" db="EMBL/GenBank/DDBJ databases">
        <title>Genome of the blue death feigning beetle - Asbolus verrucosus.</title>
        <authorList>
            <person name="Rider S.D."/>
        </authorList>
    </citation>
    <scope>NUCLEOTIDE SEQUENCE [LARGE SCALE GENOMIC DNA]</scope>
    <source>
        <strain evidence="1">Butters</strain>
        <tissue evidence="1">Head and leg muscle</tissue>
    </source>
</reference>
<accession>A0A482W5T8</accession>
<sequence length="98" mass="11666">TCGSSHPILKKDLEKFPYKLQVYHKVLPRDFVPRIAISRRRIIFMFFDQNINSIYYVNNTLTPFIWQQDNATAHTANEIMPFLRQFYDDLLISRNLAS</sequence>
<dbReference type="AlphaFoldDB" id="A0A482W5T8"/>